<proteinExistence type="predicted"/>
<protein>
    <submittedName>
        <fullName evidence="2">Nucleoside-diphosphate-sugar epimerase</fullName>
    </submittedName>
</protein>
<organism evidence="2 3">
    <name type="scientific">Schizothecium vesticola</name>
    <dbReference type="NCBI Taxonomy" id="314040"/>
    <lineage>
        <taxon>Eukaryota</taxon>
        <taxon>Fungi</taxon>
        <taxon>Dikarya</taxon>
        <taxon>Ascomycota</taxon>
        <taxon>Pezizomycotina</taxon>
        <taxon>Sordariomycetes</taxon>
        <taxon>Sordariomycetidae</taxon>
        <taxon>Sordariales</taxon>
        <taxon>Schizotheciaceae</taxon>
        <taxon>Schizothecium</taxon>
    </lineage>
</organism>
<dbReference type="InterPro" id="IPR036291">
    <property type="entry name" value="NAD(P)-bd_dom_sf"/>
</dbReference>
<evidence type="ECO:0000313" key="2">
    <source>
        <dbReference type="EMBL" id="KAK0749665.1"/>
    </source>
</evidence>
<sequence length="245" mass="26359">MKLIITGASGLVATELIRQSLRMREITKVVALARKPVSAPADVSPADAAKLQSVVLDDYERYPDDVRAQLAGADACIWTVAVTPTKAQSYAFDELTRICHTCTLAGIRAMVEAGQARPFRFLYMSGQNGERDQSKKPILLPAYVKMRGETENQLLAFAAAQQPAGSVELCVAKPGIITGHHSSGLKSVMTGVLVGLGIVKKVDIQELVAAMLQQVRDGFEKEPLENDDLIRIGQKALASIAEGTK</sequence>
<keyword evidence="3" id="KW-1185">Reference proteome</keyword>
<dbReference type="InterPro" id="IPR016040">
    <property type="entry name" value="NAD(P)-bd_dom"/>
</dbReference>
<comment type="caution">
    <text evidence="2">The sequence shown here is derived from an EMBL/GenBank/DDBJ whole genome shotgun (WGS) entry which is preliminary data.</text>
</comment>
<dbReference type="PANTHER" id="PTHR14097:SF8">
    <property type="entry name" value="NAD(P)-BINDING DOMAIN-CONTAINING PROTEIN"/>
    <property type="match status" value="1"/>
</dbReference>
<name>A0AA40F1S9_9PEZI</name>
<accession>A0AA40F1S9</accession>
<dbReference type="Proteomes" id="UP001172155">
    <property type="component" value="Unassembled WGS sequence"/>
</dbReference>
<dbReference type="Gene3D" id="3.40.50.720">
    <property type="entry name" value="NAD(P)-binding Rossmann-like Domain"/>
    <property type="match status" value="1"/>
</dbReference>
<dbReference type="EMBL" id="JAUKUD010000003">
    <property type="protein sequence ID" value="KAK0749665.1"/>
    <property type="molecule type" value="Genomic_DNA"/>
</dbReference>
<evidence type="ECO:0000313" key="3">
    <source>
        <dbReference type="Proteomes" id="UP001172155"/>
    </source>
</evidence>
<dbReference type="SUPFAM" id="SSF51735">
    <property type="entry name" value="NAD(P)-binding Rossmann-fold domains"/>
    <property type="match status" value="1"/>
</dbReference>
<dbReference type="PANTHER" id="PTHR14097">
    <property type="entry name" value="OXIDOREDUCTASE HTATIP2"/>
    <property type="match status" value="1"/>
</dbReference>
<evidence type="ECO:0000259" key="1">
    <source>
        <dbReference type="Pfam" id="PF13460"/>
    </source>
</evidence>
<dbReference type="Pfam" id="PF13460">
    <property type="entry name" value="NAD_binding_10"/>
    <property type="match status" value="1"/>
</dbReference>
<reference evidence="2" key="1">
    <citation type="submission" date="2023-06" db="EMBL/GenBank/DDBJ databases">
        <title>Genome-scale phylogeny and comparative genomics of the fungal order Sordariales.</title>
        <authorList>
            <consortium name="Lawrence Berkeley National Laboratory"/>
            <person name="Hensen N."/>
            <person name="Bonometti L."/>
            <person name="Westerberg I."/>
            <person name="Brannstrom I.O."/>
            <person name="Guillou S."/>
            <person name="Cros-Aarteil S."/>
            <person name="Calhoun S."/>
            <person name="Haridas S."/>
            <person name="Kuo A."/>
            <person name="Mondo S."/>
            <person name="Pangilinan J."/>
            <person name="Riley R."/>
            <person name="LaButti K."/>
            <person name="Andreopoulos B."/>
            <person name="Lipzen A."/>
            <person name="Chen C."/>
            <person name="Yanf M."/>
            <person name="Daum C."/>
            <person name="Ng V."/>
            <person name="Clum A."/>
            <person name="Steindorff A."/>
            <person name="Ohm R."/>
            <person name="Martin F."/>
            <person name="Silar P."/>
            <person name="Natvig D."/>
            <person name="Lalanne C."/>
            <person name="Gautier V."/>
            <person name="Ament-velasquez S.L."/>
            <person name="Kruys A."/>
            <person name="Hutchinson M.I."/>
            <person name="Powell A.J."/>
            <person name="Barry K."/>
            <person name="Miller A.N."/>
            <person name="Grigoriev I.V."/>
            <person name="Debuchy R."/>
            <person name="Gladieux P."/>
            <person name="Thoren M.H."/>
            <person name="Johannesson H."/>
        </authorList>
    </citation>
    <scope>NUCLEOTIDE SEQUENCE</scope>
    <source>
        <strain evidence="2">SMH3187-1</strain>
    </source>
</reference>
<feature type="domain" description="NAD(P)-binding" evidence="1">
    <location>
        <begin position="7"/>
        <end position="116"/>
    </location>
</feature>
<dbReference type="AlphaFoldDB" id="A0AA40F1S9"/>
<gene>
    <name evidence="2" type="ORF">B0T18DRAFT_322444</name>
</gene>